<evidence type="ECO:0000313" key="2">
    <source>
        <dbReference type="EMBL" id="TMP33444.1"/>
    </source>
</evidence>
<keyword evidence="1" id="KW-0812">Transmembrane</keyword>
<dbReference type="AlphaFoldDB" id="A0A5S3WW41"/>
<dbReference type="RefSeq" id="WP_138546399.1">
    <property type="nucleotide sequence ID" value="NZ_PNCJ01000038.1"/>
</dbReference>
<reference evidence="2 3" key="1">
    <citation type="submission" date="2018-01" db="EMBL/GenBank/DDBJ databases">
        <authorList>
            <person name="Paulsen S."/>
            <person name="Gram L.K."/>
        </authorList>
    </citation>
    <scope>NUCLEOTIDE SEQUENCE [LARGE SCALE GENOMIC DNA]</scope>
    <source>
        <strain evidence="2 3">S2599</strain>
    </source>
</reference>
<feature type="transmembrane region" description="Helical" evidence="1">
    <location>
        <begin position="173"/>
        <end position="196"/>
    </location>
</feature>
<organism evidence="2 3">
    <name type="scientific">Pseudoalteromonas rubra</name>
    <dbReference type="NCBI Taxonomy" id="43658"/>
    <lineage>
        <taxon>Bacteria</taxon>
        <taxon>Pseudomonadati</taxon>
        <taxon>Pseudomonadota</taxon>
        <taxon>Gammaproteobacteria</taxon>
        <taxon>Alteromonadales</taxon>
        <taxon>Pseudoalteromonadaceae</taxon>
        <taxon>Pseudoalteromonas</taxon>
    </lineage>
</organism>
<evidence type="ECO:0000256" key="1">
    <source>
        <dbReference type="SAM" id="Phobius"/>
    </source>
</evidence>
<dbReference type="EMBL" id="PNCJ01000038">
    <property type="protein sequence ID" value="TMP33444.1"/>
    <property type="molecule type" value="Genomic_DNA"/>
</dbReference>
<dbReference type="OrthoDB" id="9255758at2"/>
<protein>
    <submittedName>
        <fullName evidence="2">Uncharacterized protein</fullName>
    </submittedName>
</protein>
<keyword evidence="1" id="KW-0472">Membrane</keyword>
<proteinExistence type="predicted"/>
<reference evidence="3" key="2">
    <citation type="submission" date="2019-06" db="EMBL/GenBank/DDBJ databases">
        <title>Co-occurence of chitin degradation, pigmentation and bioactivity in marine Pseudoalteromonas.</title>
        <authorList>
            <person name="Sonnenschein E.C."/>
            <person name="Bech P.K."/>
        </authorList>
    </citation>
    <scope>NUCLEOTIDE SEQUENCE [LARGE SCALE GENOMIC DNA]</scope>
    <source>
        <strain evidence="3">S2599</strain>
    </source>
</reference>
<dbReference type="Proteomes" id="UP000306719">
    <property type="component" value="Unassembled WGS sequence"/>
</dbReference>
<feature type="transmembrane region" description="Helical" evidence="1">
    <location>
        <begin position="247"/>
        <end position="265"/>
    </location>
</feature>
<accession>A0A5S3WW41</accession>
<comment type="caution">
    <text evidence="2">The sequence shown here is derived from an EMBL/GenBank/DDBJ whole genome shotgun (WGS) entry which is preliminary data.</text>
</comment>
<keyword evidence="1" id="KW-1133">Transmembrane helix</keyword>
<evidence type="ECO:0000313" key="3">
    <source>
        <dbReference type="Proteomes" id="UP000306719"/>
    </source>
</evidence>
<feature type="transmembrane region" description="Helical" evidence="1">
    <location>
        <begin position="208"/>
        <end position="232"/>
    </location>
</feature>
<sequence length="288" mass="32143">MENNSDQASNYKDKQIERMNKFVVNGTDSLGYKIEKVLAKGDEYVIYEVAGLPIQESIRIYIDTLKEVDEEPVERVNEIKPHFDEFLSVLFKYDCDSSYKKRASNAVAMAINGKLEEAKALFEKIKSDATQEYTEKILGRFSYQSGALLLSIILILVLGLSHLNGFSQSDAKIVWDVSLAAIFSSFGGFLSISLRLKDITIDRGLNRFTYLLMGSLRAIISVVGGVLIFFVVKSNLAFGFLNSDDGGVWGVMVFCFLAGFSETLVPNTLKSLESKSQSTNKEFHRTGQ</sequence>
<name>A0A5S3WW41_9GAMM</name>
<gene>
    <name evidence="2" type="ORF">CWB98_19980</name>
</gene>
<feature type="transmembrane region" description="Helical" evidence="1">
    <location>
        <begin position="141"/>
        <end position="161"/>
    </location>
</feature>